<proteinExistence type="predicted"/>
<sequence>MDHAVLLDNLTQNSSPSSAHRTGTLPFMAADVLVNSNSNWAAHEPKRDLESFLYVFLWISWHYAGPGSAARQNFDIREIPDLAPWVQGDFVTIGRVKRDIVRDDWHRRVLPHCAPYFEPLKPCLTAWRQLYLDDELTHEAVLAVLRDALPGLEMEIWTRHDDTPWYGFGRSASGKAASLSSKKAKRKTTTTTHP</sequence>
<accession>A0AAD7GTG9</accession>
<dbReference type="PANTHER" id="PTHR38248:SF2">
    <property type="entry name" value="FUNK1 11"/>
    <property type="match status" value="1"/>
</dbReference>
<evidence type="ECO:0000313" key="3">
    <source>
        <dbReference type="Proteomes" id="UP001221757"/>
    </source>
</evidence>
<name>A0AAD7GTG9_MYCRO</name>
<dbReference type="AlphaFoldDB" id="A0AAD7GTG9"/>
<dbReference type="Pfam" id="PF17667">
    <property type="entry name" value="Pkinase_fungal"/>
    <property type="match status" value="1"/>
</dbReference>
<dbReference type="PANTHER" id="PTHR38248">
    <property type="entry name" value="FUNK1 6"/>
    <property type="match status" value="1"/>
</dbReference>
<dbReference type="Proteomes" id="UP001221757">
    <property type="component" value="Unassembled WGS sequence"/>
</dbReference>
<keyword evidence="3" id="KW-1185">Reference proteome</keyword>
<protein>
    <recommendedName>
        <fullName evidence="1">Fungal-type protein kinase domain-containing protein</fullName>
    </recommendedName>
</protein>
<evidence type="ECO:0000313" key="2">
    <source>
        <dbReference type="EMBL" id="KAJ7705006.1"/>
    </source>
</evidence>
<evidence type="ECO:0000259" key="1">
    <source>
        <dbReference type="Pfam" id="PF17667"/>
    </source>
</evidence>
<reference evidence="2" key="1">
    <citation type="submission" date="2023-03" db="EMBL/GenBank/DDBJ databases">
        <title>Massive genome expansion in bonnet fungi (Mycena s.s.) driven by repeated elements and novel gene families across ecological guilds.</title>
        <authorList>
            <consortium name="Lawrence Berkeley National Laboratory"/>
            <person name="Harder C.B."/>
            <person name="Miyauchi S."/>
            <person name="Viragh M."/>
            <person name="Kuo A."/>
            <person name="Thoen E."/>
            <person name="Andreopoulos B."/>
            <person name="Lu D."/>
            <person name="Skrede I."/>
            <person name="Drula E."/>
            <person name="Henrissat B."/>
            <person name="Morin E."/>
            <person name="Kohler A."/>
            <person name="Barry K."/>
            <person name="LaButti K."/>
            <person name="Morin E."/>
            <person name="Salamov A."/>
            <person name="Lipzen A."/>
            <person name="Mereny Z."/>
            <person name="Hegedus B."/>
            <person name="Baldrian P."/>
            <person name="Stursova M."/>
            <person name="Weitz H."/>
            <person name="Taylor A."/>
            <person name="Grigoriev I.V."/>
            <person name="Nagy L.G."/>
            <person name="Martin F."/>
            <person name="Kauserud H."/>
        </authorList>
    </citation>
    <scope>NUCLEOTIDE SEQUENCE</scope>
    <source>
        <strain evidence="2">CBHHK067</strain>
    </source>
</reference>
<organism evidence="2 3">
    <name type="scientific">Mycena rosella</name>
    <name type="common">Pink bonnet</name>
    <name type="synonym">Agaricus rosellus</name>
    <dbReference type="NCBI Taxonomy" id="1033263"/>
    <lineage>
        <taxon>Eukaryota</taxon>
        <taxon>Fungi</taxon>
        <taxon>Dikarya</taxon>
        <taxon>Basidiomycota</taxon>
        <taxon>Agaricomycotina</taxon>
        <taxon>Agaricomycetes</taxon>
        <taxon>Agaricomycetidae</taxon>
        <taxon>Agaricales</taxon>
        <taxon>Marasmiineae</taxon>
        <taxon>Mycenaceae</taxon>
        <taxon>Mycena</taxon>
    </lineage>
</organism>
<gene>
    <name evidence="2" type="ORF">B0H17DRAFT_698557</name>
</gene>
<dbReference type="InterPro" id="IPR040976">
    <property type="entry name" value="Pkinase_fungal"/>
</dbReference>
<feature type="domain" description="Fungal-type protein kinase" evidence="1">
    <location>
        <begin position="12"/>
        <end position="59"/>
    </location>
</feature>
<comment type="caution">
    <text evidence="2">The sequence shown here is derived from an EMBL/GenBank/DDBJ whole genome shotgun (WGS) entry which is preliminary data.</text>
</comment>
<dbReference type="EMBL" id="JARKIE010000009">
    <property type="protein sequence ID" value="KAJ7705006.1"/>
    <property type="molecule type" value="Genomic_DNA"/>
</dbReference>